<accession>A0A017SQP0</accession>
<dbReference type="OrthoDB" id="194358at2759"/>
<reference evidence="3" key="1">
    <citation type="journal article" date="2014" name="Nat. Commun.">
        <title>Genomic adaptations of the halophilic Dead Sea filamentous fungus Eurotium rubrum.</title>
        <authorList>
            <person name="Kis-Papo T."/>
            <person name="Weig A.R."/>
            <person name="Riley R."/>
            <person name="Persoh D."/>
            <person name="Salamov A."/>
            <person name="Sun H."/>
            <person name="Lipzen A."/>
            <person name="Wasser S.P."/>
            <person name="Rambold G."/>
            <person name="Grigoriev I.V."/>
            <person name="Nevo E."/>
        </authorList>
    </citation>
    <scope>NUCLEOTIDE SEQUENCE [LARGE SCALE GENOMIC DNA]</scope>
    <source>
        <strain evidence="3">CBS 135680</strain>
    </source>
</reference>
<dbReference type="RefSeq" id="XP_040642996.1">
    <property type="nucleotide sequence ID" value="XM_040783365.1"/>
</dbReference>
<sequence>IEEGKVELVDILLQAGADVNQRPAKYRGATALQLTAIGGYIRVARKLLNRGASTS</sequence>
<dbReference type="InterPro" id="IPR002110">
    <property type="entry name" value="Ankyrin_rpt"/>
</dbReference>
<feature type="repeat" description="ANK" evidence="1">
    <location>
        <begin position="27"/>
        <end position="55"/>
    </location>
</feature>
<proteinExistence type="predicted"/>
<dbReference type="HOGENOM" id="CLU_3037800_0_0_1"/>
<dbReference type="Proteomes" id="UP000019804">
    <property type="component" value="Unassembled WGS sequence"/>
</dbReference>
<evidence type="ECO:0000313" key="3">
    <source>
        <dbReference type="Proteomes" id="UP000019804"/>
    </source>
</evidence>
<dbReference type="PROSITE" id="PS50297">
    <property type="entry name" value="ANK_REP_REGION"/>
    <property type="match status" value="1"/>
</dbReference>
<protein>
    <submittedName>
        <fullName evidence="2">Uncharacterized protein</fullName>
    </submittedName>
</protein>
<name>A0A017SQP0_ASPRC</name>
<feature type="non-terminal residue" evidence="2">
    <location>
        <position position="1"/>
    </location>
</feature>
<dbReference type="GeneID" id="63698489"/>
<dbReference type="SUPFAM" id="SSF48403">
    <property type="entry name" value="Ankyrin repeat"/>
    <property type="match status" value="1"/>
</dbReference>
<gene>
    <name evidence="2" type="ORF">EURHEDRAFT_423592</name>
</gene>
<dbReference type="Gene3D" id="1.25.40.20">
    <property type="entry name" value="Ankyrin repeat-containing domain"/>
    <property type="match status" value="1"/>
</dbReference>
<dbReference type="STRING" id="1388766.A0A017SQP0"/>
<dbReference type="Pfam" id="PF00023">
    <property type="entry name" value="Ank"/>
    <property type="match status" value="2"/>
</dbReference>
<dbReference type="EMBL" id="KK088412">
    <property type="protein sequence ID" value="EYE99308.1"/>
    <property type="molecule type" value="Genomic_DNA"/>
</dbReference>
<feature type="non-terminal residue" evidence="2">
    <location>
        <position position="55"/>
    </location>
</feature>
<keyword evidence="3" id="KW-1185">Reference proteome</keyword>
<keyword evidence="1" id="KW-0040">ANK repeat</keyword>
<feature type="repeat" description="ANK" evidence="1">
    <location>
        <begin position="1"/>
        <end position="24"/>
    </location>
</feature>
<organism evidence="2 3">
    <name type="scientific">Aspergillus ruber (strain CBS 135680)</name>
    <dbReference type="NCBI Taxonomy" id="1388766"/>
    <lineage>
        <taxon>Eukaryota</taxon>
        <taxon>Fungi</taxon>
        <taxon>Dikarya</taxon>
        <taxon>Ascomycota</taxon>
        <taxon>Pezizomycotina</taxon>
        <taxon>Eurotiomycetes</taxon>
        <taxon>Eurotiomycetidae</taxon>
        <taxon>Eurotiales</taxon>
        <taxon>Aspergillaceae</taxon>
        <taxon>Aspergillus</taxon>
        <taxon>Aspergillus subgen. Aspergillus</taxon>
    </lineage>
</organism>
<evidence type="ECO:0000256" key="1">
    <source>
        <dbReference type="PROSITE-ProRule" id="PRU00023"/>
    </source>
</evidence>
<dbReference type="InterPro" id="IPR036770">
    <property type="entry name" value="Ankyrin_rpt-contain_sf"/>
</dbReference>
<evidence type="ECO:0000313" key="2">
    <source>
        <dbReference type="EMBL" id="EYE99308.1"/>
    </source>
</evidence>
<dbReference type="PROSITE" id="PS50088">
    <property type="entry name" value="ANK_REPEAT"/>
    <property type="match status" value="2"/>
</dbReference>
<dbReference type="AlphaFoldDB" id="A0A017SQP0"/>